<dbReference type="GO" id="GO:0005886">
    <property type="term" value="C:plasma membrane"/>
    <property type="evidence" value="ECO:0007669"/>
    <property type="project" value="TreeGrafter"/>
</dbReference>
<evidence type="ECO:0000256" key="2">
    <source>
        <dbReference type="ARBA" id="ARBA00022448"/>
    </source>
</evidence>
<keyword evidence="4 7" id="KW-1133">Transmembrane helix</keyword>
<dbReference type="SUPFAM" id="SSF103473">
    <property type="entry name" value="MFS general substrate transporter"/>
    <property type="match status" value="1"/>
</dbReference>
<feature type="region of interest" description="Disordered" evidence="6">
    <location>
        <begin position="496"/>
        <end position="524"/>
    </location>
</feature>
<feature type="transmembrane region" description="Helical" evidence="7">
    <location>
        <begin position="64"/>
        <end position="84"/>
    </location>
</feature>
<feature type="domain" description="Major facilitator superfamily (MFS) profile" evidence="8">
    <location>
        <begin position="1"/>
        <end position="452"/>
    </location>
</feature>
<dbReference type="InterPro" id="IPR020846">
    <property type="entry name" value="MFS_dom"/>
</dbReference>
<dbReference type="EMBL" id="JAGPXC010000011">
    <property type="protein sequence ID" value="KAH6645459.1"/>
    <property type="molecule type" value="Genomic_DNA"/>
</dbReference>
<dbReference type="GO" id="GO:0022857">
    <property type="term" value="F:transmembrane transporter activity"/>
    <property type="evidence" value="ECO:0007669"/>
    <property type="project" value="InterPro"/>
</dbReference>
<evidence type="ECO:0000313" key="10">
    <source>
        <dbReference type="Proteomes" id="UP000758603"/>
    </source>
</evidence>
<proteinExistence type="predicted"/>
<feature type="transmembrane region" description="Helical" evidence="7">
    <location>
        <begin position="305"/>
        <end position="323"/>
    </location>
</feature>
<dbReference type="CDD" id="cd17502">
    <property type="entry name" value="MFS_Azr1_MDR_like"/>
    <property type="match status" value="1"/>
</dbReference>
<evidence type="ECO:0000256" key="6">
    <source>
        <dbReference type="SAM" id="MobiDB-lite"/>
    </source>
</evidence>
<sequence>MFAMYIAVFCVALDNTIISTAIPKISSEFHSLSDVGWYGSAFFLTQCAFQLLFGKLYSIFSPKWTYLASLFFFELGSLICGIAPSSLALIIGRAIAGMGSSGVFAGSLVIITRTSPLEKRPVWQGLISAMYGIASVIGPLLGGAFTDHVSWRWCFYINLPFGAVTAGIIIFFLRLTPIASPFKNMTRLEIFLQLDPLGFVLFLPSMICLFIALQWGGTQYPWGDGRIVALFFICGITLFLFGALQWKLGEKATIPPRIVTQRTIWSASWFAFFLSGSFYLFIYFIPYYFQAVKGESALSSSIDNLPLILGNVILAVASGVGVSRLGYINPFCYASVVFTSIGAGLLMTMTAETSPPRWIGYQILFGLGVGLGFQQPPNAPQAVLPLQDLPIGISVTLFCRNLGASLFVTAGNTVLDNQLRQGFADLAIPGVSPGALVEAGPISFRSIVPSSSVDAVINVYVLALQKTYQIGVIIACISVIGAIFIEWKTLKKPAGLPSQHTPAPTGGLVQVADQRDTQRDSRVVTLRSSRKSREWIPLDGRASPFRRN</sequence>
<dbReference type="Proteomes" id="UP000758603">
    <property type="component" value="Unassembled WGS sequence"/>
</dbReference>
<evidence type="ECO:0000313" key="9">
    <source>
        <dbReference type="EMBL" id="KAH6645459.1"/>
    </source>
</evidence>
<dbReference type="InterPro" id="IPR011701">
    <property type="entry name" value="MFS"/>
</dbReference>
<dbReference type="Gene3D" id="1.20.1250.20">
    <property type="entry name" value="MFS general substrate transporter like domains"/>
    <property type="match status" value="1"/>
</dbReference>
<reference evidence="9" key="1">
    <citation type="journal article" date="2021" name="Nat. Commun.">
        <title>Genetic determinants of endophytism in the Arabidopsis root mycobiome.</title>
        <authorList>
            <person name="Mesny F."/>
            <person name="Miyauchi S."/>
            <person name="Thiergart T."/>
            <person name="Pickel B."/>
            <person name="Atanasova L."/>
            <person name="Karlsson M."/>
            <person name="Huettel B."/>
            <person name="Barry K.W."/>
            <person name="Haridas S."/>
            <person name="Chen C."/>
            <person name="Bauer D."/>
            <person name="Andreopoulos W."/>
            <person name="Pangilinan J."/>
            <person name="LaButti K."/>
            <person name="Riley R."/>
            <person name="Lipzen A."/>
            <person name="Clum A."/>
            <person name="Drula E."/>
            <person name="Henrissat B."/>
            <person name="Kohler A."/>
            <person name="Grigoriev I.V."/>
            <person name="Martin F.M."/>
            <person name="Hacquard S."/>
        </authorList>
    </citation>
    <scope>NUCLEOTIDE SEQUENCE</scope>
    <source>
        <strain evidence="9">MPI-SDFR-AT-0073</strain>
    </source>
</reference>
<keyword evidence="3 7" id="KW-0812">Transmembrane</keyword>
<dbReference type="Pfam" id="PF07690">
    <property type="entry name" value="MFS_1"/>
    <property type="match status" value="1"/>
</dbReference>
<evidence type="ECO:0000256" key="7">
    <source>
        <dbReference type="SAM" id="Phobius"/>
    </source>
</evidence>
<feature type="transmembrane region" description="Helical" evidence="7">
    <location>
        <begin position="157"/>
        <end position="176"/>
    </location>
</feature>
<dbReference type="FunFam" id="1.20.1720.10:FF:000012">
    <property type="entry name" value="MFS toxin efflux pump (AflT)"/>
    <property type="match status" value="1"/>
</dbReference>
<dbReference type="RefSeq" id="XP_045951973.1">
    <property type="nucleotide sequence ID" value="XM_046098812.1"/>
</dbReference>
<dbReference type="AlphaFoldDB" id="A0A9P8RGA9"/>
<keyword evidence="5 7" id="KW-0472">Membrane</keyword>
<evidence type="ECO:0000256" key="3">
    <source>
        <dbReference type="ARBA" id="ARBA00022692"/>
    </source>
</evidence>
<comment type="subcellular location">
    <subcellularLocation>
        <location evidence="1">Membrane</location>
        <topology evidence="1">Multi-pass membrane protein</topology>
    </subcellularLocation>
</comment>
<keyword evidence="10" id="KW-1185">Reference proteome</keyword>
<dbReference type="InterPro" id="IPR036259">
    <property type="entry name" value="MFS_trans_sf"/>
</dbReference>
<feature type="transmembrane region" description="Helical" evidence="7">
    <location>
        <begin position="227"/>
        <end position="244"/>
    </location>
</feature>
<feature type="transmembrane region" description="Helical" evidence="7">
    <location>
        <begin position="90"/>
        <end position="111"/>
    </location>
</feature>
<feature type="transmembrane region" description="Helical" evidence="7">
    <location>
        <begin position="123"/>
        <end position="145"/>
    </location>
</feature>
<comment type="caution">
    <text evidence="9">The sequence shown here is derived from an EMBL/GenBank/DDBJ whole genome shotgun (WGS) entry which is preliminary data.</text>
</comment>
<feature type="transmembrane region" description="Helical" evidence="7">
    <location>
        <begin position="37"/>
        <end position="57"/>
    </location>
</feature>
<evidence type="ECO:0000256" key="1">
    <source>
        <dbReference type="ARBA" id="ARBA00004141"/>
    </source>
</evidence>
<dbReference type="PANTHER" id="PTHR23501">
    <property type="entry name" value="MAJOR FACILITATOR SUPERFAMILY"/>
    <property type="match status" value="1"/>
</dbReference>
<evidence type="ECO:0000259" key="8">
    <source>
        <dbReference type="PROSITE" id="PS50850"/>
    </source>
</evidence>
<feature type="transmembrane region" description="Helical" evidence="7">
    <location>
        <begin position="264"/>
        <end position="285"/>
    </location>
</feature>
<evidence type="ECO:0000256" key="5">
    <source>
        <dbReference type="ARBA" id="ARBA00023136"/>
    </source>
</evidence>
<dbReference type="GeneID" id="70127704"/>
<gene>
    <name evidence="9" type="ORF">BKA67DRAFT_527071</name>
</gene>
<feature type="transmembrane region" description="Helical" evidence="7">
    <location>
        <begin position="330"/>
        <end position="351"/>
    </location>
</feature>
<dbReference type="PANTHER" id="PTHR23501:SF199">
    <property type="entry name" value="MFS EFFLUX TRANSPORTER INPD-RELATED"/>
    <property type="match status" value="1"/>
</dbReference>
<protein>
    <submittedName>
        <fullName evidence="9">Major facilitator superfamily domain-containing protein</fullName>
    </submittedName>
</protein>
<feature type="compositionally biased region" description="Basic and acidic residues" evidence="6">
    <location>
        <begin position="513"/>
        <end position="522"/>
    </location>
</feature>
<dbReference type="OrthoDB" id="10021397at2759"/>
<evidence type="ECO:0000256" key="4">
    <source>
        <dbReference type="ARBA" id="ARBA00022989"/>
    </source>
</evidence>
<keyword evidence="2" id="KW-0813">Transport</keyword>
<organism evidence="9 10">
    <name type="scientific">Truncatella angustata</name>
    <dbReference type="NCBI Taxonomy" id="152316"/>
    <lineage>
        <taxon>Eukaryota</taxon>
        <taxon>Fungi</taxon>
        <taxon>Dikarya</taxon>
        <taxon>Ascomycota</taxon>
        <taxon>Pezizomycotina</taxon>
        <taxon>Sordariomycetes</taxon>
        <taxon>Xylariomycetidae</taxon>
        <taxon>Amphisphaeriales</taxon>
        <taxon>Sporocadaceae</taxon>
        <taxon>Truncatella</taxon>
    </lineage>
</organism>
<dbReference type="FunFam" id="1.20.1250.20:FF:000196">
    <property type="entry name" value="MFS toxin efflux pump (AflT)"/>
    <property type="match status" value="1"/>
</dbReference>
<accession>A0A9P8RGA9</accession>
<feature type="transmembrane region" description="Helical" evidence="7">
    <location>
        <begin position="468"/>
        <end position="487"/>
    </location>
</feature>
<dbReference type="PROSITE" id="PS50850">
    <property type="entry name" value="MFS"/>
    <property type="match status" value="1"/>
</dbReference>
<name>A0A9P8RGA9_9PEZI</name>
<feature type="transmembrane region" description="Helical" evidence="7">
    <location>
        <begin position="197"/>
        <end position="215"/>
    </location>
</feature>